<proteinExistence type="predicted"/>
<protein>
    <submittedName>
        <fullName evidence="1">Uncharacterized protein</fullName>
    </submittedName>
</protein>
<dbReference type="AlphaFoldDB" id="A0A8S0YS88"/>
<name>A0A8S0YS88_ARCPL</name>
<dbReference type="OrthoDB" id="7414514at2759"/>
<dbReference type="Proteomes" id="UP000494106">
    <property type="component" value="Unassembled WGS sequence"/>
</dbReference>
<evidence type="ECO:0000313" key="2">
    <source>
        <dbReference type="Proteomes" id="UP000494106"/>
    </source>
</evidence>
<dbReference type="EMBL" id="CADEBC010000088">
    <property type="protein sequence ID" value="CAB3222403.1"/>
    <property type="molecule type" value="Genomic_DNA"/>
</dbReference>
<reference evidence="1 2" key="1">
    <citation type="submission" date="2020-04" db="EMBL/GenBank/DDBJ databases">
        <authorList>
            <person name="Wallbank WR R."/>
            <person name="Pardo Diaz C."/>
            <person name="Kozak K."/>
            <person name="Martin S."/>
            <person name="Jiggins C."/>
            <person name="Moest M."/>
            <person name="Warren A I."/>
            <person name="Byers J.R.P. K."/>
            <person name="Montejo-Kovacevich G."/>
            <person name="Yen C E."/>
        </authorList>
    </citation>
    <scope>NUCLEOTIDE SEQUENCE [LARGE SCALE GENOMIC DNA]</scope>
</reference>
<gene>
    <name evidence="1" type="ORF">APLA_LOCUS1027</name>
</gene>
<comment type="caution">
    <text evidence="1">The sequence shown here is derived from an EMBL/GenBank/DDBJ whole genome shotgun (WGS) entry which is preliminary data.</text>
</comment>
<organism evidence="1 2">
    <name type="scientific">Arctia plantaginis</name>
    <name type="common">Wood tiger moth</name>
    <name type="synonym">Phalaena plantaginis</name>
    <dbReference type="NCBI Taxonomy" id="874455"/>
    <lineage>
        <taxon>Eukaryota</taxon>
        <taxon>Metazoa</taxon>
        <taxon>Ecdysozoa</taxon>
        <taxon>Arthropoda</taxon>
        <taxon>Hexapoda</taxon>
        <taxon>Insecta</taxon>
        <taxon>Pterygota</taxon>
        <taxon>Neoptera</taxon>
        <taxon>Endopterygota</taxon>
        <taxon>Lepidoptera</taxon>
        <taxon>Glossata</taxon>
        <taxon>Ditrysia</taxon>
        <taxon>Noctuoidea</taxon>
        <taxon>Erebidae</taxon>
        <taxon>Arctiinae</taxon>
        <taxon>Arctia</taxon>
    </lineage>
</organism>
<evidence type="ECO:0000313" key="1">
    <source>
        <dbReference type="EMBL" id="CAB3222403.1"/>
    </source>
</evidence>
<keyword evidence="2" id="KW-1185">Reference proteome</keyword>
<accession>A0A8S0YS88</accession>
<sequence>MQPYCAFREIFEIRAVGALHGHTHLTHVTPDTTERILETVRTSSIDIPDLDLVANCLGMRLSYGDFISSDPLYNTILDIALFCINWNTPSAVTAYLDKIQTQNRLLICSFFTGRTLKEGEYEFPEERVIDKDDFFVFDSRLFIPAKLDCLYFLMPRTDWKIYVNEFLTSETYYIKSKEKELLR</sequence>